<comment type="similarity">
    <text evidence="2">Belongs to the cerato-platanin family.</text>
</comment>
<keyword evidence="6" id="KW-1185">Reference proteome</keyword>
<reference evidence="5 6" key="1">
    <citation type="journal article" date="2012" name="Science">
        <title>The Paleozoic origin of enzymatic lignin decomposition reconstructed from 31 fungal genomes.</title>
        <authorList>
            <person name="Floudas D."/>
            <person name="Binder M."/>
            <person name="Riley R."/>
            <person name="Barry K."/>
            <person name="Blanchette R.A."/>
            <person name="Henrissat B."/>
            <person name="Martinez A.T."/>
            <person name="Otillar R."/>
            <person name="Spatafora J.W."/>
            <person name="Yadav J.S."/>
            <person name="Aerts A."/>
            <person name="Benoit I."/>
            <person name="Boyd A."/>
            <person name="Carlson A."/>
            <person name="Copeland A."/>
            <person name="Coutinho P.M."/>
            <person name="de Vries R.P."/>
            <person name="Ferreira P."/>
            <person name="Findley K."/>
            <person name="Foster B."/>
            <person name="Gaskell J."/>
            <person name="Glotzer D."/>
            <person name="Gorecki P."/>
            <person name="Heitman J."/>
            <person name="Hesse C."/>
            <person name="Hori C."/>
            <person name="Igarashi K."/>
            <person name="Jurgens J.A."/>
            <person name="Kallen N."/>
            <person name="Kersten P."/>
            <person name="Kohler A."/>
            <person name="Kuees U."/>
            <person name="Kumar T.K.A."/>
            <person name="Kuo A."/>
            <person name="LaButti K."/>
            <person name="Larrondo L.F."/>
            <person name="Lindquist E."/>
            <person name="Ling A."/>
            <person name="Lombard V."/>
            <person name="Lucas S."/>
            <person name="Lundell T."/>
            <person name="Martin R."/>
            <person name="McLaughlin D.J."/>
            <person name="Morgenstern I."/>
            <person name="Morin E."/>
            <person name="Murat C."/>
            <person name="Nagy L.G."/>
            <person name="Nolan M."/>
            <person name="Ohm R.A."/>
            <person name="Patyshakuliyeva A."/>
            <person name="Rokas A."/>
            <person name="Ruiz-Duenas F.J."/>
            <person name="Sabat G."/>
            <person name="Salamov A."/>
            <person name="Samejima M."/>
            <person name="Schmutz J."/>
            <person name="Slot J.C."/>
            <person name="St John F."/>
            <person name="Stenlid J."/>
            <person name="Sun H."/>
            <person name="Sun S."/>
            <person name="Syed K."/>
            <person name="Tsang A."/>
            <person name="Wiebenga A."/>
            <person name="Young D."/>
            <person name="Pisabarro A."/>
            <person name="Eastwood D.C."/>
            <person name="Martin F."/>
            <person name="Cullen D."/>
            <person name="Grigoriev I.V."/>
            <person name="Hibbett D.S."/>
        </authorList>
    </citation>
    <scope>NUCLEOTIDE SEQUENCE</scope>
    <source>
        <strain evidence="6">FP-58527</strain>
    </source>
</reference>
<feature type="chain" id="PRO_5004551082" description="Cerato-platanin" evidence="4">
    <location>
        <begin position="20"/>
        <end position="146"/>
    </location>
</feature>
<dbReference type="Proteomes" id="UP000015241">
    <property type="component" value="Unassembled WGS sequence"/>
</dbReference>
<organism evidence="5 6">
    <name type="scientific">Fomitopsis schrenkii</name>
    <name type="common">Brown rot fungus</name>
    <dbReference type="NCBI Taxonomy" id="2126942"/>
    <lineage>
        <taxon>Eukaryota</taxon>
        <taxon>Fungi</taxon>
        <taxon>Dikarya</taxon>
        <taxon>Basidiomycota</taxon>
        <taxon>Agaricomycotina</taxon>
        <taxon>Agaricomycetes</taxon>
        <taxon>Polyporales</taxon>
        <taxon>Fomitopsis</taxon>
    </lineage>
</organism>
<dbReference type="Gene3D" id="2.40.40.10">
    <property type="entry name" value="RlpA-like domain"/>
    <property type="match status" value="1"/>
</dbReference>
<sequence>MQLCRISALFALCASVALAQTAVSVSYDEIYQTASESTNYVACSEILQAAGQTTFGQVPDFPYIGGASVVTGFDAPYCSTCWNLTYESNTIHVYVIDSAGDGFNIALDAMNLLTNNQSEFYGRVNATATQVDDSVCGRGQVPTIPH</sequence>
<dbReference type="eggNOG" id="ENOG502SQTH">
    <property type="taxonomic scope" value="Eukaryota"/>
</dbReference>
<keyword evidence="3" id="KW-0964">Secreted</keyword>
<evidence type="ECO:0008006" key="7">
    <source>
        <dbReference type="Google" id="ProtNLM"/>
    </source>
</evidence>
<dbReference type="AlphaFoldDB" id="S8FJ42"/>
<name>S8FJ42_FOMSC</name>
<dbReference type="HOGENOM" id="CLU_111635_0_0_1"/>
<dbReference type="InParanoid" id="S8FJ42"/>
<evidence type="ECO:0000313" key="6">
    <source>
        <dbReference type="Proteomes" id="UP000015241"/>
    </source>
</evidence>
<dbReference type="OrthoDB" id="4898945at2759"/>
<evidence type="ECO:0000256" key="2">
    <source>
        <dbReference type="ARBA" id="ARBA00010421"/>
    </source>
</evidence>
<dbReference type="CDD" id="cd22778">
    <property type="entry name" value="DPBB_CEPL-like"/>
    <property type="match status" value="1"/>
</dbReference>
<dbReference type="SUPFAM" id="SSF50685">
    <property type="entry name" value="Barwin-like endoglucanases"/>
    <property type="match status" value="1"/>
</dbReference>
<feature type="signal peptide" evidence="4">
    <location>
        <begin position="1"/>
        <end position="19"/>
    </location>
</feature>
<evidence type="ECO:0000256" key="4">
    <source>
        <dbReference type="SAM" id="SignalP"/>
    </source>
</evidence>
<keyword evidence="4" id="KW-0732">Signal</keyword>
<accession>S8FJ42</accession>
<gene>
    <name evidence="5" type="ORF">FOMPIDRAFT_124824</name>
</gene>
<evidence type="ECO:0000256" key="1">
    <source>
        <dbReference type="ARBA" id="ARBA00004613"/>
    </source>
</evidence>
<protein>
    <recommendedName>
        <fullName evidence="7">Cerato-platanin</fullName>
    </recommendedName>
</protein>
<proteinExistence type="inferred from homology"/>
<dbReference type="EMBL" id="KE504166">
    <property type="protein sequence ID" value="EPS98394.1"/>
    <property type="molecule type" value="Genomic_DNA"/>
</dbReference>
<dbReference type="InterPro" id="IPR036908">
    <property type="entry name" value="RlpA-like_sf"/>
</dbReference>
<comment type="subcellular location">
    <subcellularLocation>
        <location evidence="1">Secreted</location>
    </subcellularLocation>
</comment>
<dbReference type="GO" id="GO:0005576">
    <property type="term" value="C:extracellular region"/>
    <property type="evidence" value="ECO:0007669"/>
    <property type="project" value="UniProtKB-SubCell"/>
</dbReference>
<evidence type="ECO:0000256" key="3">
    <source>
        <dbReference type="ARBA" id="ARBA00022525"/>
    </source>
</evidence>
<dbReference type="Pfam" id="PF07249">
    <property type="entry name" value="Cerato-platanin"/>
    <property type="match status" value="1"/>
</dbReference>
<evidence type="ECO:0000313" key="5">
    <source>
        <dbReference type="EMBL" id="EPS98394.1"/>
    </source>
</evidence>
<dbReference type="InterPro" id="IPR010829">
    <property type="entry name" value="Cerato-platanin"/>
</dbReference>